<name>A0A2S2BP83_9NOCA</name>
<accession>A0A2S2BP83</accession>
<proteinExistence type="inferred from homology"/>
<dbReference type="RefSeq" id="WP_109325769.1">
    <property type="nucleotide sequence ID" value="NZ_CP021354.1"/>
</dbReference>
<evidence type="ECO:0000256" key="2">
    <source>
        <dbReference type="RuleBase" id="RU003616"/>
    </source>
</evidence>
<dbReference type="Gene3D" id="2.60.40.790">
    <property type="match status" value="1"/>
</dbReference>
<dbReference type="InterPro" id="IPR002068">
    <property type="entry name" value="A-crystallin/Hsp20_dom"/>
</dbReference>
<dbReference type="SUPFAM" id="SSF49764">
    <property type="entry name" value="HSP20-like chaperones"/>
    <property type="match status" value="1"/>
</dbReference>
<evidence type="ECO:0000259" key="3">
    <source>
        <dbReference type="PROSITE" id="PS01031"/>
    </source>
</evidence>
<dbReference type="CDD" id="cd06464">
    <property type="entry name" value="ACD_sHsps-like"/>
    <property type="match status" value="1"/>
</dbReference>
<dbReference type="OrthoDB" id="9809760at2"/>
<comment type="similarity">
    <text evidence="1 2">Belongs to the small heat shock protein (HSP20) family.</text>
</comment>
<gene>
    <name evidence="4" type="ORF">CBI38_01455</name>
</gene>
<dbReference type="EMBL" id="CP021354">
    <property type="protein sequence ID" value="AWK70431.1"/>
    <property type="molecule type" value="Genomic_DNA"/>
</dbReference>
<evidence type="ECO:0000313" key="4">
    <source>
        <dbReference type="EMBL" id="AWK70431.1"/>
    </source>
</evidence>
<protein>
    <recommendedName>
        <fullName evidence="3">SHSP domain-containing protein</fullName>
    </recommendedName>
</protein>
<dbReference type="AlphaFoldDB" id="A0A2S2BP83"/>
<dbReference type="Proteomes" id="UP000245711">
    <property type="component" value="Chromosome"/>
</dbReference>
<dbReference type="PROSITE" id="PS01031">
    <property type="entry name" value="SHSP"/>
    <property type="match status" value="1"/>
</dbReference>
<dbReference type="KEGG" id="roz:CBI38_01455"/>
<dbReference type="InterPro" id="IPR008978">
    <property type="entry name" value="HSP20-like_chaperone"/>
</dbReference>
<sequence>MAWPIGRHADMAQSDPFRIWDSWTPPVTVEETADSYVVEAEVPGVPRENIDVNLSGNELSIEGEITERKRVGLIRHQTRRTGQFRYRATLPGEVDGDKVAALLENGMLRVEIGKAEAARARRIEITSG</sequence>
<feature type="domain" description="SHSP" evidence="3">
    <location>
        <begin position="18"/>
        <end position="128"/>
    </location>
</feature>
<dbReference type="InterPro" id="IPR031107">
    <property type="entry name" value="Small_HSP"/>
</dbReference>
<dbReference type="Pfam" id="PF00011">
    <property type="entry name" value="HSP20"/>
    <property type="match status" value="1"/>
</dbReference>
<organism evidence="4 5">
    <name type="scientific">Rhodococcus oxybenzonivorans</name>
    <dbReference type="NCBI Taxonomy" id="1990687"/>
    <lineage>
        <taxon>Bacteria</taxon>
        <taxon>Bacillati</taxon>
        <taxon>Actinomycetota</taxon>
        <taxon>Actinomycetes</taxon>
        <taxon>Mycobacteriales</taxon>
        <taxon>Nocardiaceae</taxon>
        <taxon>Rhodococcus</taxon>
    </lineage>
</organism>
<evidence type="ECO:0000256" key="1">
    <source>
        <dbReference type="PROSITE-ProRule" id="PRU00285"/>
    </source>
</evidence>
<reference evidence="4 5" key="1">
    <citation type="submission" date="2017-05" db="EMBL/GenBank/DDBJ databases">
        <title>Isolation of Rhodococcus sp. S2-17 biodegrading of BP-3.</title>
        <authorList>
            <person name="Lee Y."/>
            <person name="Kim K.H."/>
            <person name="Chun B.H."/>
            <person name="Jung H.S."/>
            <person name="Jeon C.O."/>
        </authorList>
    </citation>
    <scope>NUCLEOTIDE SEQUENCE [LARGE SCALE GENOMIC DNA]</scope>
    <source>
        <strain evidence="4 5">S2-17</strain>
    </source>
</reference>
<keyword evidence="5" id="KW-1185">Reference proteome</keyword>
<dbReference type="PANTHER" id="PTHR11527">
    <property type="entry name" value="HEAT-SHOCK PROTEIN 20 FAMILY MEMBER"/>
    <property type="match status" value="1"/>
</dbReference>
<evidence type="ECO:0000313" key="5">
    <source>
        <dbReference type="Proteomes" id="UP000245711"/>
    </source>
</evidence>